<gene>
    <name evidence="1" type="ORF">DEO72_LG2g3622</name>
</gene>
<evidence type="ECO:0000313" key="2">
    <source>
        <dbReference type="Proteomes" id="UP000501690"/>
    </source>
</evidence>
<proteinExistence type="predicted"/>
<sequence length="52" mass="5633">MEKLPTQRRASVHRASASVSASGARSVIQAPCWSITVQHKISDLGDIPLNVY</sequence>
<organism evidence="1 2">
    <name type="scientific">Vigna unguiculata</name>
    <name type="common">Cowpea</name>
    <dbReference type="NCBI Taxonomy" id="3917"/>
    <lineage>
        <taxon>Eukaryota</taxon>
        <taxon>Viridiplantae</taxon>
        <taxon>Streptophyta</taxon>
        <taxon>Embryophyta</taxon>
        <taxon>Tracheophyta</taxon>
        <taxon>Spermatophyta</taxon>
        <taxon>Magnoliopsida</taxon>
        <taxon>eudicotyledons</taxon>
        <taxon>Gunneridae</taxon>
        <taxon>Pentapetalae</taxon>
        <taxon>rosids</taxon>
        <taxon>fabids</taxon>
        <taxon>Fabales</taxon>
        <taxon>Fabaceae</taxon>
        <taxon>Papilionoideae</taxon>
        <taxon>50 kb inversion clade</taxon>
        <taxon>NPAAA clade</taxon>
        <taxon>indigoferoid/millettioid clade</taxon>
        <taxon>Phaseoleae</taxon>
        <taxon>Vigna</taxon>
    </lineage>
</organism>
<reference evidence="1 2" key="1">
    <citation type="submission" date="2019-04" db="EMBL/GenBank/DDBJ databases">
        <title>An improved genome assembly and genetic linkage map for asparagus bean, Vigna unguiculata ssp. sesquipedialis.</title>
        <authorList>
            <person name="Xia Q."/>
            <person name="Zhang R."/>
            <person name="Dong Y."/>
        </authorList>
    </citation>
    <scope>NUCLEOTIDE SEQUENCE [LARGE SCALE GENOMIC DNA]</scope>
    <source>
        <tissue evidence="1">Leaf</tissue>
    </source>
</reference>
<accession>A0A4D6L478</accession>
<dbReference type="Proteomes" id="UP000501690">
    <property type="component" value="Linkage Group LG2"/>
</dbReference>
<dbReference type="AlphaFoldDB" id="A0A4D6L478"/>
<protein>
    <submittedName>
        <fullName evidence="1">Uncharacterized protein</fullName>
    </submittedName>
</protein>
<keyword evidence="2" id="KW-1185">Reference proteome</keyword>
<dbReference type="EMBL" id="CP039346">
    <property type="protein sequence ID" value="QCD83278.1"/>
    <property type="molecule type" value="Genomic_DNA"/>
</dbReference>
<evidence type="ECO:0000313" key="1">
    <source>
        <dbReference type="EMBL" id="QCD83278.1"/>
    </source>
</evidence>
<name>A0A4D6L478_VIGUN</name>